<dbReference type="AlphaFoldDB" id="A0A078A0S6"/>
<feature type="compositionally biased region" description="Polar residues" evidence="1">
    <location>
        <begin position="65"/>
        <end position="76"/>
    </location>
</feature>
<sequence length="556" mass="64132">MQASPQSIQSSFLTIQKVGVSSVFQKYGKAQQNDKGDIKIEGIVSPKRNKQEASDYQQMKRKQLENQLSPPGSSVNLDLGDKQYNISEESKINSSIPQFPKKQSKQQHIPYLFDPSPRTSKNTQFTKNSQNSFKTNRVQPSTSGTNNQKYVPQNLVTNNKFEQRNSVMIKTQKSPGIEGAISSTSMSIQAKTNSGNKCRKDELQTRSLNSNNPLQASNFDDMDTNYGIENDRQLIRNSSQGSNNKKIQKSMSAKEEVFQTLGMGISSPVPLEDKYGKMTQRITEMDDNLYTTDMVDEFNEGHKYLHEHIKFDHQSMFLKDASDNSFQSMRPNNDQMRINQIGNINWNNLVHEYRTQQSPSKKQREDQNPKLKRIKKELLQEVKLIQQDGEAIVANQGKGFFSRSDPQDISPANLELLLPQYQEENIYEYPVTIEFDYQDENNLCHKISLQEKSTLLRSFMQIKQLDVKYMFSKQYRNQLKDRSTLRSIGIYPIVHQTTISLIQNENLTLLQQFIRSKYNHYQIKTSLICKCKLLQNRPRIILALFRKVKSSRGANQ</sequence>
<dbReference type="EMBL" id="CCKQ01004649">
    <property type="protein sequence ID" value="CDW75806.1"/>
    <property type="molecule type" value="Genomic_DNA"/>
</dbReference>
<keyword evidence="3" id="KW-1185">Reference proteome</keyword>
<dbReference type="Proteomes" id="UP000039865">
    <property type="component" value="Unassembled WGS sequence"/>
</dbReference>
<proteinExistence type="predicted"/>
<feature type="region of interest" description="Disordered" evidence="1">
    <location>
        <begin position="91"/>
        <end position="150"/>
    </location>
</feature>
<protein>
    <submittedName>
        <fullName evidence="2">Uncharacterized protein</fullName>
    </submittedName>
</protein>
<gene>
    <name evidence="2" type="primary">Contig15917.g16968</name>
    <name evidence="2" type="ORF">STYLEM_4801</name>
</gene>
<reference evidence="2 3" key="1">
    <citation type="submission" date="2014-06" db="EMBL/GenBank/DDBJ databases">
        <authorList>
            <person name="Swart Estienne"/>
        </authorList>
    </citation>
    <scope>NUCLEOTIDE SEQUENCE [LARGE SCALE GENOMIC DNA]</scope>
    <source>
        <strain evidence="2 3">130c</strain>
    </source>
</reference>
<organism evidence="2 3">
    <name type="scientific">Stylonychia lemnae</name>
    <name type="common">Ciliate</name>
    <dbReference type="NCBI Taxonomy" id="5949"/>
    <lineage>
        <taxon>Eukaryota</taxon>
        <taxon>Sar</taxon>
        <taxon>Alveolata</taxon>
        <taxon>Ciliophora</taxon>
        <taxon>Intramacronucleata</taxon>
        <taxon>Spirotrichea</taxon>
        <taxon>Stichotrichia</taxon>
        <taxon>Sporadotrichida</taxon>
        <taxon>Oxytrichidae</taxon>
        <taxon>Stylonychinae</taxon>
        <taxon>Stylonychia</taxon>
    </lineage>
</organism>
<feature type="region of interest" description="Disordered" evidence="1">
    <location>
        <begin position="42"/>
        <end position="78"/>
    </location>
</feature>
<feature type="compositionally biased region" description="Polar residues" evidence="1">
    <location>
        <begin position="117"/>
        <end position="150"/>
    </location>
</feature>
<evidence type="ECO:0000313" key="3">
    <source>
        <dbReference type="Proteomes" id="UP000039865"/>
    </source>
</evidence>
<evidence type="ECO:0000256" key="1">
    <source>
        <dbReference type="SAM" id="MobiDB-lite"/>
    </source>
</evidence>
<accession>A0A078A0S6</accession>
<name>A0A078A0S6_STYLE</name>
<dbReference type="InParanoid" id="A0A078A0S6"/>
<evidence type="ECO:0000313" key="2">
    <source>
        <dbReference type="EMBL" id="CDW75806.1"/>
    </source>
</evidence>